<gene>
    <name evidence="2" type="ORF">LAUMK13_05220</name>
</gene>
<reference evidence="2 3" key="1">
    <citation type="submission" date="2018-09" db="EMBL/GenBank/DDBJ databases">
        <authorList>
            <person name="Tagini F."/>
        </authorList>
    </citation>
    <scope>NUCLEOTIDE SEQUENCE [LARGE SCALE GENOMIC DNA]</scope>
    <source>
        <strain evidence="2 3">MK13</strain>
    </source>
</reference>
<dbReference type="Proteomes" id="UP000267289">
    <property type="component" value="Unassembled WGS sequence"/>
</dbReference>
<dbReference type="OrthoDB" id="4742434at2"/>
<dbReference type="AlphaFoldDB" id="A0A498QJK2"/>
<name>A0A498QJK2_9MYCO</name>
<evidence type="ECO:0000313" key="2">
    <source>
        <dbReference type="EMBL" id="VBA44829.1"/>
    </source>
</evidence>
<evidence type="ECO:0000313" key="3">
    <source>
        <dbReference type="Proteomes" id="UP000267289"/>
    </source>
</evidence>
<dbReference type="EMBL" id="UPHQ01000276">
    <property type="protein sequence ID" value="VBA44829.1"/>
    <property type="molecule type" value="Genomic_DNA"/>
</dbReference>
<keyword evidence="3" id="KW-1185">Reference proteome</keyword>
<proteinExistence type="predicted"/>
<protein>
    <submittedName>
        <fullName evidence="2">Uncharacterized protein</fullName>
    </submittedName>
</protein>
<sequence length="100" mass="10991">MRCAQWEHGGRVVRHDRAATTDGGSSVVEEDVVVRLDTAQPDQPVGVHFGRHAAIYLLERDDPQFAAWLAVLQRSLDEGTPVRFAYAVAGPRLTLVEPAD</sequence>
<evidence type="ECO:0000256" key="1">
    <source>
        <dbReference type="SAM" id="MobiDB-lite"/>
    </source>
</evidence>
<dbReference type="RefSeq" id="WP_075544624.1">
    <property type="nucleotide sequence ID" value="NZ_UPHQ01000276.1"/>
</dbReference>
<accession>A0A498QJK2</accession>
<feature type="compositionally biased region" description="Basic and acidic residues" evidence="1">
    <location>
        <begin position="8"/>
        <end position="19"/>
    </location>
</feature>
<organism evidence="2 3">
    <name type="scientific">Mycobacterium innocens</name>
    <dbReference type="NCBI Taxonomy" id="2341083"/>
    <lineage>
        <taxon>Bacteria</taxon>
        <taxon>Bacillati</taxon>
        <taxon>Actinomycetota</taxon>
        <taxon>Actinomycetes</taxon>
        <taxon>Mycobacteriales</taxon>
        <taxon>Mycobacteriaceae</taxon>
        <taxon>Mycobacterium</taxon>
    </lineage>
</organism>
<feature type="region of interest" description="Disordered" evidence="1">
    <location>
        <begin position="1"/>
        <end position="24"/>
    </location>
</feature>